<evidence type="ECO:0000256" key="1">
    <source>
        <dbReference type="ARBA" id="ARBA00006991"/>
    </source>
</evidence>
<feature type="compositionally biased region" description="Basic and acidic residues" evidence="7">
    <location>
        <begin position="334"/>
        <end position="352"/>
    </location>
</feature>
<dbReference type="FunFam" id="3.30.160.60:FF:001818">
    <property type="entry name" value="GDNF-inducible zinc finger protein 1 isoform X1"/>
    <property type="match status" value="1"/>
</dbReference>
<dbReference type="Pfam" id="PF00096">
    <property type="entry name" value="zf-C2H2"/>
    <property type="match status" value="4"/>
</dbReference>
<reference evidence="9" key="1">
    <citation type="submission" date="2025-08" db="UniProtKB">
        <authorList>
            <consortium name="Ensembl"/>
        </authorList>
    </citation>
    <scope>IDENTIFICATION</scope>
</reference>
<dbReference type="PROSITE" id="PS50157">
    <property type="entry name" value="ZINC_FINGER_C2H2_2"/>
    <property type="match status" value="5"/>
</dbReference>
<dbReference type="GO" id="GO:0008270">
    <property type="term" value="F:zinc ion binding"/>
    <property type="evidence" value="ECO:0007669"/>
    <property type="project" value="UniProtKB-KW"/>
</dbReference>
<proteinExistence type="inferred from homology"/>
<feature type="domain" description="C2H2-type" evidence="8">
    <location>
        <begin position="426"/>
        <end position="444"/>
    </location>
</feature>
<feature type="domain" description="C2H2-type" evidence="8">
    <location>
        <begin position="370"/>
        <end position="397"/>
    </location>
</feature>
<feature type="compositionally biased region" description="Polar residues" evidence="7">
    <location>
        <begin position="215"/>
        <end position="235"/>
    </location>
</feature>
<feature type="region of interest" description="Disordered" evidence="7">
    <location>
        <begin position="334"/>
        <end position="367"/>
    </location>
</feature>
<dbReference type="OMA" id="NHTHHIN"/>
<keyword evidence="3" id="KW-0677">Repeat</keyword>
<dbReference type="GO" id="GO:0000977">
    <property type="term" value="F:RNA polymerase II transcription regulatory region sequence-specific DNA binding"/>
    <property type="evidence" value="ECO:0007669"/>
    <property type="project" value="TreeGrafter"/>
</dbReference>
<dbReference type="InterPro" id="IPR036236">
    <property type="entry name" value="Znf_C2H2_sf"/>
</dbReference>
<dbReference type="FunFam" id="3.30.160.60:FF:002343">
    <property type="entry name" value="Zinc finger protein 33A"/>
    <property type="match status" value="1"/>
</dbReference>
<dbReference type="PANTHER" id="PTHR24381">
    <property type="entry name" value="ZINC FINGER PROTEIN"/>
    <property type="match status" value="1"/>
</dbReference>
<keyword evidence="5" id="KW-0862">Zinc</keyword>
<evidence type="ECO:0000256" key="4">
    <source>
        <dbReference type="ARBA" id="ARBA00022771"/>
    </source>
</evidence>
<evidence type="ECO:0000256" key="5">
    <source>
        <dbReference type="ARBA" id="ARBA00022833"/>
    </source>
</evidence>
<dbReference type="Proteomes" id="UP000261620">
    <property type="component" value="Unplaced"/>
</dbReference>
<dbReference type="AlphaFoldDB" id="A0A3Q4BGP9"/>
<dbReference type="Ensembl" id="ENSMMOT00000018870.1">
    <property type="protein sequence ID" value="ENSMMOP00000018570.1"/>
    <property type="gene ID" value="ENSMMOG00000014061.1"/>
</dbReference>
<feature type="compositionally biased region" description="Polar residues" evidence="7">
    <location>
        <begin position="78"/>
        <end position="99"/>
    </location>
</feature>
<reference evidence="9" key="2">
    <citation type="submission" date="2025-09" db="UniProtKB">
        <authorList>
            <consortium name="Ensembl"/>
        </authorList>
    </citation>
    <scope>IDENTIFICATION</scope>
</reference>
<evidence type="ECO:0000313" key="10">
    <source>
        <dbReference type="Proteomes" id="UP000261620"/>
    </source>
</evidence>
<dbReference type="InterPro" id="IPR013087">
    <property type="entry name" value="Znf_C2H2_type"/>
</dbReference>
<keyword evidence="4 6" id="KW-0863">Zinc-finger</keyword>
<feature type="compositionally biased region" description="Polar residues" evidence="7">
    <location>
        <begin position="112"/>
        <end position="134"/>
    </location>
</feature>
<keyword evidence="10" id="KW-1185">Reference proteome</keyword>
<dbReference type="FunFam" id="3.30.160.60:FF:001442">
    <property type="entry name" value="zinc finger protein 696"/>
    <property type="match status" value="1"/>
</dbReference>
<feature type="region of interest" description="Disordered" evidence="7">
    <location>
        <begin position="213"/>
        <end position="235"/>
    </location>
</feature>
<feature type="region of interest" description="Disordered" evidence="7">
    <location>
        <begin position="63"/>
        <end position="144"/>
    </location>
</feature>
<organism evidence="9 10">
    <name type="scientific">Mola mola</name>
    <name type="common">Ocean sunfish</name>
    <name type="synonym">Tetraodon mola</name>
    <dbReference type="NCBI Taxonomy" id="94237"/>
    <lineage>
        <taxon>Eukaryota</taxon>
        <taxon>Metazoa</taxon>
        <taxon>Chordata</taxon>
        <taxon>Craniata</taxon>
        <taxon>Vertebrata</taxon>
        <taxon>Euteleostomi</taxon>
        <taxon>Actinopterygii</taxon>
        <taxon>Neopterygii</taxon>
        <taxon>Teleostei</taxon>
        <taxon>Neoteleostei</taxon>
        <taxon>Acanthomorphata</taxon>
        <taxon>Eupercaria</taxon>
        <taxon>Tetraodontiformes</taxon>
        <taxon>Molidae</taxon>
        <taxon>Mola</taxon>
    </lineage>
</organism>
<feature type="domain" description="C2H2-type" evidence="8">
    <location>
        <begin position="252"/>
        <end position="279"/>
    </location>
</feature>
<evidence type="ECO:0000256" key="7">
    <source>
        <dbReference type="SAM" id="MobiDB-lite"/>
    </source>
</evidence>
<name>A0A3Q4BGP9_MOLML</name>
<dbReference type="PROSITE" id="PS00028">
    <property type="entry name" value="ZINC_FINGER_C2H2_1"/>
    <property type="match status" value="4"/>
</dbReference>
<dbReference type="SMART" id="SM00355">
    <property type="entry name" value="ZnF_C2H2"/>
    <property type="match status" value="6"/>
</dbReference>
<evidence type="ECO:0000256" key="3">
    <source>
        <dbReference type="ARBA" id="ARBA00022737"/>
    </source>
</evidence>
<accession>A0A3Q4BGP9</accession>
<dbReference type="STRING" id="94237.ENSMMOP00000018570"/>
<dbReference type="Gene3D" id="3.30.160.60">
    <property type="entry name" value="Classic Zinc Finger"/>
    <property type="match status" value="4"/>
</dbReference>
<keyword evidence="2" id="KW-0479">Metal-binding</keyword>
<sequence length="474" mass="53785">MLNTSLKSFTILLKYSCNSLKFYNCNVNSYYWWLFDTDPLNRSRMATFVTRFPLVRNLEAWQSPPTAEPDVTPAEVLDSQNSLSPTQSEDPNINQSSDAIGSEKAQPKDSGESPNQENVQNAEPSSLDVTSSEQPPEPTELLPAVKTENIEIELDHINPVTEENSATCLQNDTSITDTPRGLIIQKSAFRRKKGGKRRRRIANVLVQRAQPIEGQENSVDAQQTNSGDVNKGGTSSDNVNVVYTKKGGKTVLKCGYCSLTFKFLSQFIIHQRVHTGERPFKCSECGKGFSKNSNLNLHLKTHRKNNMYQKCTICNLKFSCSEYSSHMEMHVLGQERKNSKSEKHSPESDHENSPAPHQQTPAPPEKKERKVCQYCGKTFRFPSALIRHVRVHTGEKPYKCDICGKAFGQAYFLRVHELTHWSVKRYNCTRCEKSFTHYSNAKNHTHHINKVSCCQPQHMPLLYINPKTLIKKCI</sequence>
<dbReference type="GO" id="GO:0005634">
    <property type="term" value="C:nucleus"/>
    <property type="evidence" value="ECO:0007669"/>
    <property type="project" value="TreeGrafter"/>
</dbReference>
<dbReference type="GO" id="GO:0000981">
    <property type="term" value="F:DNA-binding transcription factor activity, RNA polymerase II-specific"/>
    <property type="evidence" value="ECO:0007669"/>
    <property type="project" value="TreeGrafter"/>
</dbReference>
<feature type="domain" description="C2H2-type" evidence="8">
    <location>
        <begin position="398"/>
        <end position="425"/>
    </location>
</feature>
<protein>
    <recommendedName>
        <fullName evidence="8">C2H2-type domain-containing protein</fullName>
    </recommendedName>
</protein>
<evidence type="ECO:0000256" key="6">
    <source>
        <dbReference type="PROSITE-ProRule" id="PRU00042"/>
    </source>
</evidence>
<comment type="similarity">
    <text evidence="1">Belongs to the krueppel C2H2-type zinc-finger protein family.</text>
</comment>
<dbReference type="SUPFAM" id="SSF57667">
    <property type="entry name" value="beta-beta-alpha zinc fingers"/>
    <property type="match status" value="3"/>
</dbReference>
<evidence type="ECO:0000313" key="9">
    <source>
        <dbReference type="Ensembl" id="ENSMMOP00000018570.1"/>
    </source>
</evidence>
<dbReference type="PANTHER" id="PTHR24381:SF445">
    <property type="entry name" value="GASTRULA ZINC FINGER PROTEIN XLCGF28.1-LIKE-RELATED"/>
    <property type="match status" value="1"/>
</dbReference>
<evidence type="ECO:0000256" key="2">
    <source>
        <dbReference type="ARBA" id="ARBA00022723"/>
    </source>
</evidence>
<feature type="domain" description="C2H2-type" evidence="8">
    <location>
        <begin position="280"/>
        <end position="307"/>
    </location>
</feature>
<evidence type="ECO:0000259" key="8">
    <source>
        <dbReference type="PROSITE" id="PS50157"/>
    </source>
</evidence>